<dbReference type="Pfam" id="PF10708">
    <property type="entry name" value="DUF2510"/>
    <property type="match status" value="1"/>
</dbReference>
<accession>A0ABV5RH59</accession>
<dbReference type="EMBL" id="JBHMCG010000143">
    <property type="protein sequence ID" value="MFB9577143.1"/>
    <property type="molecule type" value="Genomic_DNA"/>
</dbReference>
<dbReference type="RefSeq" id="WP_345513080.1">
    <property type="nucleotide sequence ID" value="NZ_BAAAXD010000020.1"/>
</dbReference>
<keyword evidence="2" id="KW-0812">Transmembrane</keyword>
<keyword evidence="2" id="KW-0472">Membrane</keyword>
<comment type="caution">
    <text evidence="4">The sequence shown here is derived from an EMBL/GenBank/DDBJ whole genome shotgun (WGS) entry which is preliminary data.</text>
</comment>
<keyword evidence="5" id="KW-1185">Reference proteome</keyword>
<evidence type="ECO:0000313" key="5">
    <source>
        <dbReference type="Proteomes" id="UP001589710"/>
    </source>
</evidence>
<keyword evidence="2" id="KW-1133">Transmembrane helix</keyword>
<feature type="domain" description="DUF2510" evidence="3">
    <location>
        <begin position="7"/>
        <end position="39"/>
    </location>
</feature>
<evidence type="ECO:0000256" key="1">
    <source>
        <dbReference type="SAM" id="MobiDB-lite"/>
    </source>
</evidence>
<evidence type="ECO:0000259" key="3">
    <source>
        <dbReference type="Pfam" id="PF10708"/>
    </source>
</evidence>
<evidence type="ECO:0000313" key="4">
    <source>
        <dbReference type="EMBL" id="MFB9577143.1"/>
    </source>
</evidence>
<sequence length="305" mass="31047">MSDATPPGWYPDAAAPGTDRWWDGTAWTAHTRPDAAAPQQPVPPPCTSHGSSGGGGGGTRAVAIALAGLVVIGAAVTGAVLLGRDDSGTEPKSAPSSAAPSPAATTPTAAVDSPSPDPKLLVDQLGGITLPIPEGWEKPERTVEKVLTMRTALSYTCPGDSSDFCYHGTVTSRTASETDITSPEVLAKQDISTAADAAYEENVVGDRIHGGITSHKLLRSASVSVGGRTGYEVRWQVTTGKGPGGYVQSLVFPSTVGSESLVIVRYAFDAGPDGPPLSLMDTLTQGIRPIDDSETSGGVGSSVAP</sequence>
<name>A0ABV5RH59_9ACTN</name>
<reference evidence="4 5" key="1">
    <citation type="submission" date="2024-09" db="EMBL/GenBank/DDBJ databases">
        <authorList>
            <person name="Sun Q."/>
            <person name="Mori K."/>
        </authorList>
    </citation>
    <scope>NUCLEOTIDE SEQUENCE [LARGE SCALE GENOMIC DNA]</scope>
    <source>
        <strain evidence="4 5">JCM 3331</strain>
    </source>
</reference>
<feature type="transmembrane region" description="Helical" evidence="2">
    <location>
        <begin position="61"/>
        <end position="82"/>
    </location>
</feature>
<feature type="compositionally biased region" description="Low complexity" evidence="1">
    <location>
        <begin position="93"/>
        <end position="114"/>
    </location>
</feature>
<protein>
    <submittedName>
        <fullName evidence="4">DUF2510 domain-containing protein</fullName>
    </submittedName>
</protein>
<dbReference type="InterPro" id="IPR018929">
    <property type="entry name" value="DUF2510"/>
</dbReference>
<dbReference type="Proteomes" id="UP001589710">
    <property type="component" value="Unassembled WGS sequence"/>
</dbReference>
<gene>
    <name evidence="4" type="ORF">ACFFTL_33975</name>
</gene>
<evidence type="ECO:0000256" key="2">
    <source>
        <dbReference type="SAM" id="Phobius"/>
    </source>
</evidence>
<feature type="region of interest" description="Disordered" evidence="1">
    <location>
        <begin position="86"/>
        <end position="119"/>
    </location>
</feature>
<organism evidence="4 5">
    <name type="scientific">Streptomyces yanii</name>
    <dbReference type="NCBI Taxonomy" id="78510"/>
    <lineage>
        <taxon>Bacteria</taxon>
        <taxon>Bacillati</taxon>
        <taxon>Actinomycetota</taxon>
        <taxon>Actinomycetes</taxon>
        <taxon>Kitasatosporales</taxon>
        <taxon>Streptomycetaceae</taxon>
        <taxon>Streptomyces</taxon>
    </lineage>
</organism>
<feature type="region of interest" description="Disordered" evidence="1">
    <location>
        <begin position="1"/>
        <end position="57"/>
    </location>
</feature>
<proteinExistence type="predicted"/>